<evidence type="ECO:0000313" key="3">
    <source>
        <dbReference type="Proteomes" id="UP000217895"/>
    </source>
</evidence>
<dbReference type="Proteomes" id="UP000217895">
    <property type="component" value="Chromosome"/>
</dbReference>
<keyword evidence="3" id="KW-1185">Reference proteome</keyword>
<feature type="domain" description="DUF5648" evidence="1">
    <location>
        <begin position="234"/>
        <end position="302"/>
    </location>
</feature>
<dbReference type="Gene3D" id="2.170.15.10">
    <property type="entry name" value="Proaerolysin, chain A, domain 3"/>
    <property type="match status" value="1"/>
</dbReference>
<sequence>MPQITTTISEETVKDLNARLSAKNSPYQILVQQYPGIEYGTDMQVETPIQQPQPFIVGEVIHTNDSAINQSFTDVVSQSYEVAQTFSITAGLKSSFSIKGKTDFLILGAETTASVELSLTAGFTHSTKETITLQKSIPLIAPPHSKVTMQVIGQIVKVSNVPFTIDVTVGNGNWKIYTTDMLPVYRKFARGNHFYTTTPQEGEVHGYVDEGILGFVYMTQQPGTVPVYRKFGGGDHFYTTNLQEGKDQGYQDEGILGYVYPKQVDKTIPVYRKYNGKDHFYTTNLQEGKDQGYQDEGVLGYIYPQTGLNQSLDSILSESDRTFRSTGIFNGTLINQKTEIAIKQEERPPVKIPAHAAISSQGNSLVSTERTPAALLSTSNIIEVSRVR</sequence>
<accession>A0A1Z4J9C5</accession>
<dbReference type="InterPro" id="IPR043708">
    <property type="entry name" value="DUF5648"/>
</dbReference>
<dbReference type="EMBL" id="AP018203">
    <property type="protein sequence ID" value="BAY53375.1"/>
    <property type="molecule type" value="Genomic_DNA"/>
</dbReference>
<reference evidence="2 3" key="1">
    <citation type="submission" date="2017-06" db="EMBL/GenBank/DDBJ databases">
        <title>Genome sequencing of cyanobaciteial culture collection at National Institute for Environmental Studies (NIES).</title>
        <authorList>
            <person name="Hirose Y."/>
            <person name="Shimura Y."/>
            <person name="Fujisawa T."/>
            <person name="Nakamura Y."/>
            <person name="Kawachi M."/>
        </authorList>
    </citation>
    <scope>NUCLEOTIDE SEQUENCE [LARGE SCALE GENOMIC DNA]</scope>
    <source>
        <strain evidence="2 3">NIES-2135</strain>
    </source>
</reference>
<evidence type="ECO:0000259" key="1">
    <source>
        <dbReference type="Pfam" id="PF18885"/>
    </source>
</evidence>
<dbReference type="SUPFAM" id="SSF56973">
    <property type="entry name" value="Aerolisin/ETX pore-forming domain"/>
    <property type="match status" value="1"/>
</dbReference>
<dbReference type="Pfam" id="PF03318">
    <property type="entry name" value="ETX_MTX2"/>
    <property type="match status" value="1"/>
</dbReference>
<dbReference type="InterPro" id="IPR004991">
    <property type="entry name" value="Aerolysin-like"/>
</dbReference>
<proteinExistence type="predicted"/>
<dbReference type="Pfam" id="PF18885">
    <property type="entry name" value="DUF5648"/>
    <property type="match status" value="1"/>
</dbReference>
<organism evidence="2 3">
    <name type="scientific">Leptolyngbya boryana NIES-2135</name>
    <dbReference type="NCBI Taxonomy" id="1973484"/>
    <lineage>
        <taxon>Bacteria</taxon>
        <taxon>Bacillati</taxon>
        <taxon>Cyanobacteriota</taxon>
        <taxon>Cyanophyceae</taxon>
        <taxon>Leptolyngbyales</taxon>
        <taxon>Leptolyngbyaceae</taxon>
        <taxon>Leptolyngbya group</taxon>
        <taxon>Leptolyngbya</taxon>
    </lineage>
</organism>
<gene>
    <name evidence="2" type="ORF">NIES2135_01790</name>
</gene>
<dbReference type="AlphaFoldDB" id="A0A1Z4J9C5"/>
<evidence type="ECO:0000313" key="2">
    <source>
        <dbReference type="EMBL" id="BAY53375.1"/>
    </source>
</evidence>
<name>A0A1Z4J9C5_LEPBY</name>
<protein>
    <recommendedName>
        <fullName evidence="1">DUF5648 domain-containing protein</fullName>
    </recommendedName>
</protein>